<evidence type="ECO:0000259" key="8">
    <source>
        <dbReference type="Pfam" id="PF02771"/>
    </source>
</evidence>
<dbReference type="GO" id="GO:0050660">
    <property type="term" value="F:flavin adenine dinucleotide binding"/>
    <property type="evidence" value="ECO:0007669"/>
    <property type="project" value="InterPro"/>
</dbReference>
<keyword evidence="3 5" id="KW-0285">Flavoprotein</keyword>
<feature type="domain" description="Acyl-CoA dehydrogenase/oxidase C-terminal" evidence="6">
    <location>
        <begin position="249"/>
        <end position="391"/>
    </location>
</feature>
<protein>
    <submittedName>
        <fullName evidence="9">Acyl-CoA dehydrogenase</fullName>
    </submittedName>
</protein>
<dbReference type="Gene3D" id="1.20.140.10">
    <property type="entry name" value="Butyryl-CoA Dehydrogenase, subunit A, domain 3"/>
    <property type="match status" value="1"/>
</dbReference>
<organism evidence="9 10">
    <name type="scientific">Kocuria soli</name>
    <dbReference type="NCBI Taxonomy" id="2485125"/>
    <lineage>
        <taxon>Bacteria</taxon>
        <taxon>Bacillati</taxon>
        <taxon>Actinomycetota</taxon>
        <taxon>Actinomycetes</taxon>
        <taxon>Micrococcales</taxon>
        <taxon>Micrococcaceae</taxon>
        <taxon>Kocuria</taxon>
    </lineage>
</organism>
<comment type="cofactor">
    <cofactor evidence="1 5">
        <name>FAD</name>
        <dbReference type="ChEBI" id="CHEBI:57692"/>
    </cofactor>
</comment>
<dbReference type="InterPro" id="IPR006091">
    <property type="entry name" value="Acyl-CoA_Oxase/DH_mid-dom"/>
</dbReference>
<evidence type="ECO:0000259" key="6">
    <source>
        <dbReference type="Pfam" id="PF00441"/>
    </source>
</evidence>
<dbReference type="InterPro" id="IPR006089">
    <property type="entry name" value="Acyl-CoA_DH_CS"/>
</dbReference>
<evidence type="ECO:0000313" key="10">
    <source>
        <dbReference type="Proteomes" id="UP000270616"/>
    </source>
</evidence>
<comment type="caution">
    <text evidence="9">The sequence shown here is derived from an EMBL/GenBank/DDBJ whole genome shotgun (WGS) entry which is preliminary data.</text>
</comment>
<sequence>MGGAPQNYNLHERLDTDYLAVFADLDPADREHWGRARTFADETIPRIGDSWDRAEYPLDLVRRMGELELFTDGLSIEGLKPMSALAAGLVTMEISRADGSMGAAHAVQGGLVLRSLAMFASDAQKDKWLLPIATGQLLGSFALTEPDHGSDSVSLETTAERDDQGWVLNGHKRWIGNGASGGITMVWARDLGDGQVKGFVVDQETPGYAAEPIRGKGAIRAIHQADITLTDVRVSDDARLPGVESFKDVSKVLVETRLSVGWSALGHALAMFEAALNYAKRRIQFGKELGTKQMVQERLAHMLEEVTNMQLQCVAAAELQAAGRLSPQQASLVKFHNTRAARRVGNTARDMLGGNGILLENHVIRHLLDVEAIHTYEGTESVQALIIGRELTGFSAFA</sequence>
<keyword evidence="5" id="KW-0560">Oxidoreductase</keyword>
<dbReference type="InterPro" id="IPR037069">
    <property type="entry name" value="AcylCoA_DH/ox_N_sf"/>
</dbReference>
<dbReference type="PANTHER" id="PTHR43188">
    <property type="entry name" value="ACYL-COENZYME A OXIDASE"/>
    <property type="match status" value="1"/>
</dbReference>
<evidence type="ECO:0000256" key="4">
    <source>
        <dbReference type="ARBA" id="ARBA00022827"/>
    </source>
</evidence>
<evidence type="ECO:0000256" key="5">
    <source>
        <dbReference type="RuleBase" id="RU362125"/>
    </source>
</evidence>
<proteinExistence type="inferred from homology"/>
<dbReference type="PANTHER" id="PTHR43188:SF1">
    <property type="entry name" value="ACYL-COA DEHYDROGENASE"/>
    <property type="match status" value="1"/>
</dbReference>
<dbReference type="Gene3D" id="1.10.540.10">
    <property type="entry name" value="Acyl-CoA dehydrogenase/oxidase, N-terminal domain"/>
    <property type="match status" value="1"/>
</dbReference>
<dbReference type="InterPro" id="IPR009100">
    <property type="entry name" value="AcylCoA_DH/oxidase_NM_dom_sf"/>
</dbReference>
<accession>A0A3N3ZN06</accession>
<feature type="domain" description="Acyl-CoA oxidase/dehydrogenase middle" evidence="7">
    <location>
        <begin position="140"/>
        <end position="232"/>
    </location>
</feature>
<dbReference type="GO" id="GO:0006635">
    <property type="term" value="P:fatty acid beta-oxidation"/>
    <property type="evidence" value="ECO:0007669"/>
    <property type="project" value="InterPro"/>
</dbReference>
<dbReference type="SUPFAM" id="SSF47203">
    <property type="entry name" value="Acyl-CoA dehydrogenase C-terminal domain-like"/>
    <property type="match status" value="1"/>
</dbReference>
<gene>
    <name evidence="9" type="ORF">EDL96_10770</name>
</gene>
<dbReference type="PROSITE" id="PS00073">
    <property type="entry name" value="ACYL_COA_DH_2"/>
    <property type="match status" value="1"/>
</dbReference>
<dbReference type="Pfam" id="PF02771">
    <property type="entry name" value="Acyl-CoA_dh_N"/>
    <property type="match status" value="1"/>
</dbReference>
<evidence type="ECO:0000256" key="1">
    <source>
        <dbReference type="ARBA" id="ARBA00001974"/>
    </source>
</evidence>
<evidence type="ECO:0000256" key="2">
    <source>
        <dbReference type="ARBA" id="ARBA00009347"/>
    </source>
</evidence>
<dbReference type="Proteomes" id="UP000270616">
    <property type="component" value="Unassembled WGS sequence"/>
</dbReference>
<name>A0A3N3ZN06_9MICC</name>
<feature type="domain" description="Acyl-CoA dehydrogenase/oxidase N-terminal" evidence="8">
    <location>
        <begin position="35"/>
        <end position="136"/>
    </location>
</feature>
<dbReference type="InterPro" id="IPR046373">
    <property type="entry name" value="Acyl-CoA_Oxase/DH_mid-dom_sf"/>
</dbReference>
<dbReference type="Pfam" id="PF02770">
    <property type="entry name" value="Acyl-CoA_dh_M"/>
    <property type="match status" value="1"/>
</dbReference>
<dbReference type="RefSeq" id="WP_123825992.1">
    <property type="nucleotide sequence ID" value="NZ_RKMF01000014.1"/>
</dbReference>
<dbReference type="InterPro" id="IPR009075">
    <property type="entry name" value="AcylCo_DH/oxidase_C"/>
</dbReference>
<dbReference type="SUPFAM" id="SSF56645">
    <property type="entry name" value="Acyl-CoA dehydrogenase NM domain-like"/>
    <property type="match status" value="1"/>
</dbReference>
<dbReference type="InterPro" id="IPR045008">
    <property type="entry name" value="ACX4-like"/>
</dbReference>
<dbReference type="AlphaFoldDB" id="A0A3N3ZN06"/>
<reference evidence="9 10" key="1">
    <citation type="submission" date="2018-10" db="EMBL/GenBank/DDBJ databases">
        <title>Kocuria sp. M5W7-7, whole genome shotgun sequence.</title>
        <authorList>
            <person name="Tuo L."/>
        </authorList>
    </citation>
    <scope>NUCLEOTIDE SEQUENCE [LARGE SCALE GENOMIC DNA]</scope>
    <source>
        <strain evidence="9 10">M5W7-7</strain>
    </source>
</reference>
<dbReference type="Pfam" id="PF00441">
    <property type="entry name" value="Acyl-CoA_dh_1"/>
    <property type="match status" value="1"/>
</dbReference>
<dbReference type="GO" id="GO:0003995">
    <property type="term" value="F:acyl-CoA dehydrogenase activity"/>
    <property type="evidence" value="ECO:0007669"/>
    <property type="project" value="InterPro"/>
</dbReference>
<keyword evidence="10" id="KW-1185">Reference proteome</keyword>
<dbReference type="InterPro" id="IPR013786">
    <property type="entry name" value="AcylCoA_DH/ox_N"/>
</dbReference>
<comment type="similarity">
    <text evidence="2 5">Belongs to the acyl-CoA dehydrogenase family.</text>
</comment>
<dbReference type="Gene3D" id="2.40.110.10">
    <property type="entry name" value="Butyryl-CoA Dehydrogenase, subunit A, domain 2"/>
    <property type="match status" value="1"/>
</dbReference>
<dbReference type="OrthoDB" id="9770681at2"/>
<keyword evidence="4 5" id="KW-0274">FAD</keyword>
<evidence type="ECO:0000313" key="9">
    <source>
        <dbReference type="EMBL" id="ROZ62171.1"/>
    </source>
</evidence>
<dbReference type="InterPro" id="IPR036250">
    <property type="entry name" value="AcylCo_DH-like_C"/>
</dbReference>
<evidence type="ECO:0000259" key="7">
    <source>
        <dbReference type="Pfam" id="PF02770"/>
    </source>
</evidence>
<dbReference type="EMBL" id="RKMF01000014">
    <property type="protein sequence ID" value="ROZ62171.1"/>
    <property type="molecule type" value="Genomic_DNA"/>
</dbReference>
<evidence type="ECO:0000256" key="3">
    <source>
        <dbReference type="ARBA" id="ARBA00022630"/>
    </source>
</evidence>